<dbReference type="AlphaFoldDB" id="A0A8B6BJ00"/>
<proteinExistence type="predicted"/>
<gene>
    <name evidence="2" type="ORF">MGAL_10B058145</name>
</gene>
<feature type="coiled-coil region" evidence="1">
    <location>
        <begin position="224"/>
        <end position="265"/>
    </location>
</feature>
<comment type="caution">
    <text evidence="2">The sequence shown here is derived from an EMBL/GenBank/DDBJ whole genome shotgun (WGS) entry which is preliminary data.</text>
</comment>
<evidence type="ECO:0000313" key="3">
    <source>
        <dbReference type="Proteomes" id="UP000596742"/>
    </source>
</evidence>
<evidence type="ECO:0000313" key="2">
    <source>
        <dbReference type="EMBL" id="VDH90820.1"/>
    </source>
</evidence>
<reference evidence="2" key="1">
    <citation type="submission" date="2018-11" db="EMBL/GenBank/DDBJ databases">
        <authorList>
            <person name="Alioto T."/>
            <person name="Alioto T."/>
        </authorList>
    </citation>
    <scope>NUCLEOTIDE SEQUENCE</scope>
</reference>
<evidence type="ECO:0000256" key="1">
    <source>
        <dbReference type="SAM" id="Coils"/>
    </source>
</evidence>
<dbReference type="OrthoDB" id="10458090at2759"/>
<protein>
    <submittedName>
        <fullName evidence="2">Uncharacterized protein</fullName>
    </submittedName>
</protein>
<keyword evidence="1" id="KW-0175">Coiled coil</keyword>
<keyword evidence="3" id="KW-1185">Reference proteome</keyword>
<organism evidence="2 3">
    <name type="scientific">Mytilus galloprovincialis</name>
    <name type="common">Mediterranean mussel</name>
    <dbReference type="NCBI Taxonomy" id="29158"/>
    <lineage>
        <taxon>Eukaryota</taxon>
        <taxon>Metazoa</taxon>
        <taxon>Spiralia</taxon>
        <taxon>Lophotrochozoa</taxon>
        <taxon>Mollusca</taxon>
        <taxon>Bivalvia</taxon>
        <taxon>Autobranchia</taxon>
        <taxon>Pteriomorphia</taxon>
        <taxon>Mytilida</taxon>
        <taxon>Mytiloidea</taxon>
        <taxon>Mytilidae</taxon>
        <taxon>Mytilinae</taxon>
        <taxon>Mytilus</taxon>
    </lineage>
</organism>
<accession>A0A8B6BJ00</accession>
<dbReference type="EMBL" id="UYJE01000175">
    <property type="protein sequence ID" value="VDH90820.1"/>
    <property type="molecule type" value="Genomic_DNA"/>
</dbReference>
<dbReference type="Proteomes" id="UP000596742">
    <property type="component" value="Unassembled WGS sequence"/>
</dbReference>
<sequence>MRSIADYASRRFGTEYEVGPSGDGMVSGSQSTVSMADMVLSDIGKIQPRVSKLVGMIDGEACFPIYHFLRNHLDRVDLTTTTQVCMPLYPDARTRDELEYLPECRRNGLTEADLLNIGASRKLSSGQMSLGLLMEVHRYLDKYSSINKVTKMTDTEKNTMHVRVKREVDRMKKMKKAKQTSQIEVLNRELFDMPGSSDVLVDRLKSLNLRVGEVSIPVELRGFVESLANVFSSLQEEYEKLVTRNQQLEEDKKQTEQRGDATTTQYQKETEVLKLSLNGKSRQLKAAVKGPLQHVQGNG</sequence>
<name>A0A8B6BJ00_MYTGA</name>